<evidence type="ECO:0000313" key="5">
    <source>
        <dbReference type="EMBL" id="BAN02646.1"/>
    </source>
</evidence>
<dbReference type="PANTHER" id="PTHR23216:SF1">
    <property type="entry name" value="NUCLEOLAR AND COILED-BODY PHOSPHOPROTEIN 1"/>
    <property type="match status" value="1"/>
</dbReference>
<dbReference type="RefSeq" id="WP_015441893.1">
    <property type="nucleotide sequence ID" value="NC_020520.1"/>
</dbReference>
<dbReference type="InterPro" id="IPR021869">
    <property type="entry name" value="RNase_Zc3h12_NYN"/>
</dbReference>
<keyword evidence="6" id="KW-1185">Reference proteome</keyword>
<evidence type="ECO:0000259" key="4">
    <source>
        <dbReference type="PROSITE" id="PS50126"/>
    </source>
</evidence>
<dbReference type="PANTHER" id="PTHR23216">
    <property type="entry name" value="NUCLEOLAR AND COILED-BODY PHOSPHOPROTEIN 1"/>
    <property type="match status" value="1"/>
</dbReference>
<reference evidence="5 6" key="1">
    <citation type="journal article" date="2013" name="Int. J. Syst. Evol. Microbiol.">
        <title>Ilumatobacter nonamiense sp. nov. and Ilumatobacter coccineum sp. nov., isolated from seashore sand.</title>
        <authorList>
            <person name="Matsumoto A."/>
            <person name="Kasai H."/>
            <person name="Matsuo Y."/>
            <person name="Shizuri Y."/>
            <person name="Ichikawa N."/>
            <person name="Fujita N."/>
            <person name="Omura S."/>
            <person name="Takahashi Y."/>
        </authorList>
    </citation>
    <scope>NUCLEOTIDE SEQUENCE [LARGE SCALE GENOMIC DNA]</scope>
    <source>
        <strain evidence="6">NBRC 103263 / KCTC 29153 / YM16-304</strain>
    </source>
</reference>
<dbReference type="AlphaFoldDB" id="A0A6C7EFA0"/>
<dbReference type="KEGG" id="aym:YM304_23320"/>
<feature type="compositionally biased region" description="Acidic residues" evidence="3">
    <location>
        <begin position="335"/>
        <end position="345"/>
    </location>
</feature>
<dbReference type="Gene3D" id="2.40.50.140">
    <property type="entry name" value="Nucleic acid-binding proteins"/>
    <property type="match status" value="1"/>
</dbReference>
<gene>
    <name evidence="5" type="ORF">YM304_23320</name>
</gene>
<dbReference type="SMART" id="SM00316">
    <property type="entry name" value="S1"/>
    <property type="match status" value="1"/>
</dbReference>
<evidence type="ECO:0000256" key="1">
    <source>
        <dbReference type="ARBA" id="ARBA00002344"/>
    </source>
</evidence>
<dbReference type="GO" id="GO:0030261">
    <property type="term" value="P:chromosome condensation"/>
    <property type="evidence" value="ECO:0007669"/>
    <property type="project" value="InterPro"/>
</dbReference>
<dbReference type="Proteomes" id="UP000011863">
    <property type="component" value="Chromosome"/>
</dbReference>
<comment type="similarity">
    <text evidence="2">Belongs to the histone H1/H5 family. HCT subfamily.</text>
</comment>
<feature type="compositionally biased region" description="Basic and acidic residues" evidence="3">
    <location>
        <begin position="214"/>
        <end position="227"/>
    </location>
</feature>
<evidence type="ECO:0000256" key="2">
    <source>
        <dbReference type="ARBA" id="ARBA00008424"/>
    </source>
</evidence>
<dbReference type="InterPro" id="IPR039191">
    <property type="entry name" value="Nopp140-like"/>
</dbReference>
<dbReference type="EMBL" id="AP012057">
    <property type="protein sequence ID" value="BAN02646.1"/>
    <property type="molecule type" value="Genomic_DNA"/>
</dbReference>
<comment type="function">
    <text evidence="1">Might have a role in establishing the nucleoid structure of elementary bodies.</text>
</comment>
<feature type="compositionally biased region" description="Basic and acidic residues" evidence="3">
    <location>
        <begin position="167"/>
        <end position="177"/>
    </location>
</feature>
<feature type="domain" description="S1 motif" evidence="4">
    <location>
        <begin position="254"/>
        <end position="324"/>
    </location>
</feature>
<dbReference type="Pfam" id="PF11977">
    <property type="entry name" value="RNase_Zc3h12a"/>
    <property type="match status" value="1"/>
</dbReference>
<dbReference type="GO" id="GO:0003677">
    <property type="term" value="F:DNA binding"/>
    <property type="evidence" value="ECO:0007669"/>
    <property type="project" value="InterPro"/>
</dbReference>
<accession>A0A6C7EFA0</accession>
<dbReference type="InterPro" id="IPR009970">
    <property type="entry name" value="HC2"/>
</dbReference>
<feature type="region of interest" description="Disordered" evidence="3">
    <location>
        <begin position="142"/>
        <end position="239"/>
    </location>
</feature>
<dbReference type="GO" id="GO:0030527">
    <property type="term" value="F:structural constituent of chromatin"/>
    <property type="evidence" value="ECO:0007669"/>
    <property type="project" value="InterPro"/>
</dbReference>
<dbReference type="Gene3D" id="3.40.50.11980">
    <property type="match status" value="1"/>
</dbReference>
<dbReference type="SUPFAM" id="SSF50249">
    <property type="entry name" value="Nucleic acid-binding proteins"/>
    <property type="match status" value="1"/>
</dbReference>
<sequence>MSNKNGPSHVVVDGSNIATEGRSLPSLKQLQEAVMSFMEEYPDAAITVVVDATFGHRIDKSESKEFEAGISNNELVAPPAGAVGRGDAFVLAIADKANASVLSNDSFQEFHGEYEWLFDDGRLIGGKPVPHLGWVWVDRNPVRGPVSRKATGGRRGRGGGSSRGGRSRSDETVRTGSKEASAPMPVPSGPPPTKKAAAKKTVSDKPASKRSAAKRSDDSSKSGERSGRRSAPKSQDPVNDLMPFLEFVEHHPVGSNIEGTVDAYSSHGAYVTVGETGVRAYVPLRLMADPAPRSAKQVMKMGEEVSLVVVSFAAARRSIDCALPDMAEAAIAAAESDDADAEESSATEQPTTTKKTAARKAPAKKTAAKKTAAKKTATKKTAAKKTAAKKTATKKTAAKKTAAKKTAAKKTAAKKTAAKKTAAKKTATKKTAAKKTPAKKTAAKKTAAKKAAVKKTAAKKTAAKKDS</sequence>
<evidence type="ECO:0000256" key="3">
    <source>
        <dbReference type="SAM" id="MobiDB-lite"/>
    </source>
</evidence>
<organism evidence="5 6">
    <name type="scientific">Ilumatobacter coccineus (strain NBRC 103263 / KCTC 29153 / YM16-304)</name>
    <dbReference type="NCBI Taxonomy" id="1313172"/>
    <lineage>
        <taxon>Bacteria</taxon>
        <taxon>Bacillati</taxon>
        <taxon>Actinomycetota</taxon>
        <taxon>Acidimicrobiia</taxon>
        <taxon>Acidimicrobiales</taxon>
        <taxon>Ilumatobacteraceae</taxon>
        <taxon>Ilumatobacter</taxon>
    </lineage>
</organism>
<feature type="region of interest" description="Disordered" evidence="3">
    <location>
        <begin position="334"/>
        <end position="467"/>
    </location>
</feature>
<proteinExistence type="inferred from homology"/>
<evidence type="ECO:0000313" key="6">
    <source>
        <dbReference type="Proteomes" id="UP000011863"/>
    </source>
</evidence>
<dbReference type="InterPro" id="IPR003029">
    <property type="entry name" value="S1_domain"/>
</dbReference>
<feature type="compositionally biased region" description="Basic residues" evidence="3">
    <location>
        <begin position="356"/>
        <end position="467"/>
    </location>
</feature>
<dbReference type="OrthoDB" id="9766019at2"/>
<protein>
    <recommendedName>
        <fullName evidence="4">S1 motif domain-containing protein</fullName>
    </recommendedName>
</protein>
<dbReference type="Pfam" id="PF00575">
    <property type="entry name" value="S1"/>
    <property type="match status" value="1"/>
</dbReference>
<dbReference type="PROSITE" id="PS50126">
    <property type="entry name" value="S1"/>
    <property type="match status" value="1"/>
</dbReference>
<feature type="compositionally biased region" description="Pro residues" evidence="3">
    <location>
        <begin position="184"/>
        <end position="193"/>
    </location>
</feature>
<dbReference type="Pfam" id="PF07382">
    <property type="entry name" value="HC2"/>
    <property type="match status" value="1"/>
</dbReference>
<dbReference type="InterPro" id="IPR012340">
    <property type="entry name" value="NA-bd_OB-fold"/>
</dbReference>
<name>A0A6C7EFA0_ILUCY</name>